<proteinExistence type="predicted"/>
<keyword evidence="1" id="KW-0732">Signal</keyword>
<dbReference type="AlphaFoldDB" id="A0A5B7ZN23"/>
<evidence type="ECO:0000256" key="1">
    <source>
        <dbReference type="SAM" id="SignalP"/>
    </source>
</evidence>
<dbReference type="RefSeq" id="WP_139714993.1">
    <property type="nucleotide sequence ID" value="NZ_CP040871.1"/>
</dbReference>
<feature type="signal peptide" evidence="1">
    <location>
        <begin position="1"/>
        <end position="26"/>
    </location>
</feature>
<dbReference type="EMBL" id="CP040871">
    <property type="protein sequence ID" value="QDA56065.1"/>
    <property type="molecule type" value="Genomic_DNA"/>
</dbReference>
<feature type="chain" id="PRO_5023092992" evidence="1">
    <location>
        <begin position="27"/>
        <end position="90"/>
    </location>
</feature>
<dbReference type="KEGG" id="thes:FHQ07_01370"/>
<accession>A0A5B7ZN23</accession>
<keyword evidence="3" id="KW-1185">Reference proteome</keyword>
<organism evidence="2 3">
    <name type="scientific">Thermomonas aquatica</name>
    <dbReference type="NCBI Taxonomy" id="2202149"/>
    <lineage>
        <taxon>Bacteria</taxon>
        <taxon>Pseudomonadati</taxon>
        <taxon>Pseudomonadota</taxon>
        <taxon>Gammaproteobacteria</taxon>
        <taxon>Lysobacterales</taxon>
        <taxon>Lysobacteraceae</taxon>
        <taxon>Thermomonas</taxon>
    </lineage>
</organism>
<evidence type="ECO:0000313" key="2">
    <source>
        <dbReference type="EMBL" id="QDA56065.1"/>
    </source>
</evidence>
<dbReference type="OrthoDB" id="6058468at2"/>
<gene>
    <name evidence="2" type="ORF">FHQ07_01370</name>
</gene>
<sequence>MNRKLHNTTMALIASSSLFVLGLLTASPTDPALAPAPGQVAAVSFDADHAVAAEATDDSVERAEAAPRRHVRRGRLQSVAMPFFSFAPRG</sequence>
<name>A0A5B7ZN23_9GAMM</name>
<protein>
    <submittedName>
        <fullName evidence="2">Uncharacterized protein</fullName>
    </submittedName>
</protein>
<evidence type="ECO:0000313" key="3">
    <source>
        <dbReference type="Proteomes" id="UP000308149"/>
    </source>
</evidence>
<reference evidence="2 3" key="1">
    <citation type="submission" date="2019-06" db="EMBL/GenBank/DDBJ databases">
        <title>Thermomonas aquatica sp. nov., isolated from an industrial wastewater treatment plant.</title>
        <authorList>
            <person name="Jeon J.H."/>
            <person name="Park D.-S."/>
        </authorList>
    </citation>
    <scope>NUCLEOTIDE SEQUENCE [LARGE SCALE GENOMIC DNA]</scope>
    <source>
        <strain evidence="2 3">SY21</strain>
    </source>
</reference>
<dbReference type="Proteomes" id="UP000308149">
    <property type="component" value="Chromosome"/>
</dbReference>